<evidence type="ECO:0000256" key="1">
    <source>
        <dbReference type="ARBA" id="ARBA00022553"/>
    </source>
</evidence>
<dbReference type="Pfam" id="PF00072">
    <property type="entry name" value="Response_reg"/>
    <property type="match status" value="1"/>
</dbReference>
<dbReference type="SMART" id="SM00448">
    <property type="entry name" value="REC"/>
    <property type="match status" value="1"/>
</dbReference>
<name>A0A1A8TP86_9GAMM</name>
<dbReference type="STRING" id="1792290.MSP8886_03549"/>
<dbReference type="RefSeq" id="WP_067018881.1">
    <property type="nucleotide sequence ID" value="NZ_FLOB01000011.1"/>
</dbReference>
<gene>
    <name evidence="4" type="primary">cheY_8</name>
    <name evidence="4" type="ORF">MSP8886_03549</name>
</gene>
<dbReference type="PROSITE" id="PS50110">
    <property type="entry name" value="RESPONSE_REGULATORY"/>
    <property type="match status" value="1"/>
</dbReference>
<dbReference type="AlphaFoldDB" id="A0A1A8TP86"/>
<keyword evidence="1" id="KW-0597">Phosphoprotein</keyword>
<keyword evidence="5" id="KW-1185">Reference proteome</keyword>
<evidence type="ECO:0000256" key="2">
    <source>
        <dbReference type="PROSITE-ProRule" id="PRU00169"/>
    </source>
</evidence>
<evidence type="ECO:0000259" key="3">
    <source>
        <dbReference type="PROSITE" id="PS50110"/>
    </source>
</evidence>
<reference evidence="4 5" key="1">
    <citation type="submission" date="2016-06" db="EMBL/GenBank/DDBJ databases">
        <authorList>
            <person name="Kjaerup R.B."/>
            <person name="Dalgaard T.S."/>
            <person name="Juul-Madsen H.R."/>
        </authorList>
    </citation>
    <scope>NUCLEOTIDE SEQUENCE [LARGE SCALE GENOMIC DNA]</scope>
    <source>
        <strain evidence="4 5">CECT 8886</strain>
    </source>
</reference>
<evidence type="ECO:0000313" key="4">
    <source>
        <dbReference type="EMBL" id="SBS36014.1"/>
    </source>
</evidence>
<dbReference type="SUPFAM" id="SSF52172">
    <property type="entry name" value="CheY-like"/>
    <property type="match status" value="1"/>
</dbReference>
<dbReference type="OrthoDB" id="9800897at2"/>
<proteinExistence type="predicted"/>
<organism evidence="4 5">
    <name type="scientific">Marinomonas spartinae</name>
    <dbReference type="NCBI Taxonomy" id="1792290"/>
    <lineage>
        <taxon>Bacteria</taxon>
        <taxon>Pseudomonadati</taxon>
        <taxon>Pseudomonadota</taxon>
        <taxon>Gammaproteobacteria</taxon>
        <taxon>Oceanospirillales</taxon>
        <taxon>Oceanospirillaceae</taxon>
        <taxon>Marinomonas</taxon>
    </lineage>
</organism>
<dbReference type="InterPro" id="IPR050595">
    <property type="entry name" value="Bact_response_regulator"/>
</dbReference>
<dbReference type="Proteomes" id="UP000092544">
    <property type="component" value="Unassembled WGS sequence"/>
</dbReference>
<comment type="caution">
    <text evidence="2">Lacks conserved residue(s) required for the propagation of feature annotation.</text>
</comment>
<dbReference type="EMBL" id="FLOB01000011">
    <property type="protein sequence ID" value="SBS36014.1"/>
    <property type="molecule type" value="Genomic_DNA"/>
</dbReference>
<protein>
    <submittedName>
        <fullName evidence="4">Chemotaxis protein CheY</fullName>
    </submittedName>
</protein>
<evidence type="ECO:0000313" key="5">
    <source>
        <dbReference type="Proteomes" id="UP000092544"/>
    </source>
</evidence>
<dbReference type="InterPro" id="IPR011006">
    <property type="entry name" value="CheY-like_superfamily"/>
</dbReference>
<dbReference type="Gene3D" id="3.40.50.2300">
    <property type="match status" value="1"/>
</dbReference>
<sequence length="127" mass="14499">MNKNMTFLVVDDNPTMRRMTKHLLRSIGYSKVQEADNGETALTMVEEGNVDFLMMSLPMPDMDGMDMIKAIKSDPNLEDILILIVLEKGFYRETIIHAVNAGANGYIIKPFNAEKLETELRKIFERT</sequence>
<feature type="domain" description="Response regulatory" evidence="3">
    <location>
        <begin position="6"/>
        <end position="124"/>
    </location>
</feature>
<dbReference type="GO" id="GO:0000160">
    <property type="term" value="P:phosphorelay signal transduction system"/>
    <property type="evidence" value="ECO:0007669"/>
    <property type="project" value="InterPro"/>
</dbReference>
<dbReference type="PANTHER" id="PTHR44591">
    <property type="entry name" value="STRESS RESPONSE REGULATOR PROTEIN 1"/>
    <property type="match status" value="1"/>
</dbReference>
<dbReference type="PANTHER" id="PTHR44591:SF3">
    <property type="entry name" value="RESPONSE REGULATORY DOMAIN-CONTAINING PROTEIN"/>
    <property type="match status" value="1"/>
</dbReference>
<dbReference type="InterPro" id="IPR001789">
    <property type="entry name" value="Sig_transdc_resp-reg_receiver"/>
</dbReference>
<accession>A0A1A8TP86</accession>